<evidence type="ECO:0000313" key="2">
    <source>
        <dbReference type="EMBL" id="GAA0158995.1"/>
    </source>
</evidence>
<sequence>MDGKRVSFVTKLTEGVTTNSDWFLDSGCSRHMIGNSSALADILPYEGVDVTFGDGRKVKKDKALGKSSRIKSEEDLENYQYQFQLLQQILPHVEKEDLRSLHDKPVGEVKNTKFWETLGFFESEHRRRFYNSSIPGCWESYIT</sequence>
<feature type="domain" description="Retrovirus-related Pol polyprotein from transposon TNT 1-94-like beta-barrel" evidence="1">
    <location>
        <begin position="22"/>
        <end position="59"/>
    </location>
</feature>
<organism evidence="2 3">
    <name type="scientific">Lithospermum erythrorhizon</name>
    <name type="common">Purple gromwell</name>
    <name type="synonym">Lithospermum officinale var. erythrorhizon</name>
    <dbReference type="NCBI Taxonomy" id="34254"/>
    <lineage>
        <taxon>Eukaryota</taxon>
        <taxon>Viridiplantae</taxon>
        <taxon>Streptophyta</taxon>
        <taxon>Embryophyta</taxon>
        <taxon>Tracheophyta</taxon>
        <taxon>Spermatophyta</taxon>
        <taxon>Magnoliopsida</taxon>
        <taxon>eudicotyledons</taxon>
        <taxon>Gunneridae</taxon>
        <taxon>Pentapetalae</taxon>
        <taxon>asterids</taxon>
        <taxon>lamiids</taxon>
        <taxon>Boraginales</taxon>
        <taxon>Boraginaceae</taxon>
        <taxon>Boraginoideae</taxon>
        <taxon>Lithospermeae</taxon>
        <taxon>Lithospermum</taxon>
    </lineage>
</organism>
<accession>A0AAV3Q4Y6</accession>
<dbReference type="Pfam" id="PF22936">
    <property type="entry name" value="Pol_BBD"/>
    <property type="match status" value="1"/>
</dbReference>
<evidence type="ECO:0000313" key="3">
    <source>
        <dbReference type="Proteomes" id="UP001454036"/>
    </source>
</evidence>
<protein>
    <recommendedName>
        <fullName evidence="1">Retrovirus-related Pol polyprotein from transposon TNT 1-94-like beta-barrel domain-containing protein</fullName>
    </recommendedName>
</protein>
<gene>
    <name evidence="2" type="ORF">LIER_15883</name>
</gene>
<dbReference type="EMBL" id="BAABME010003491">
    <property type="protein sequence ID" value="GAA0158995.1"/>
    <property type="molecule type" value="Genomic_DNA"/>
</dbReference>
<dbReference type="AlphaFoldDB" id="A0AAV3Q4Y6"/>
<comment type="caution">
    <text evidence="2">The sequence shown here is derived from an EMBL/GenBank/DDBJ whole genome shotgun (WGS) entry which is preliminary data.</text>
</comment>
<dbReference type="Proteomes" id="UP001454036">
    <property type="component" value="Unassembled WGS sequence"/>
</dbReference>
<dbReference type="InterPro" id="IPR054722">
    <property type="entry name" value="PolX-like_BBD"/>
</dbReference>
<keyword evidence="3" id="KW-1185">Reference proteome</keyword>
<evidence type="ECO:0000259" key="1">
    <source>
        <dbReference type="Pfam" id="PF22936"/>
    </source>
</evidence>
<reference evidence="2 3" key="1">
    <citation type="submission" date="2024-01" db="EMBL/GenBank/DDBJ databases">
        <title>The complete chloroplast genome sequence of Lithospermum erythrorhizon: insights into the phylogenetic relationship among Boraginaceae species and the maternal lineages of purple gromwells.</title>
        <authorList>
            <person name="Okada T."/>
            <person name="Watanabe K."/>
        </authorList>
    </citation>
    <scope>NUCLEOTIDE SEQUENCE [LARGE SCALE GENOMIC DNA]</scope>
</reference>
<name>A0AAV3Q4Y6_LITER</name>
<proteinExistence type="predicted"/>